<evidence type="ECO:0000256" key="2">
    <source>
        <dbReference type="ARBA" id="ARBA00022723"/>
    </source>
</evidence>
<dbReference type="InterPro" id="IPR002110">
    <property type="entry name" value="Ankyrin_rpt"/>
</dbReference>
<dbReference type="SMART" id="SM00248">
    <property type="entry name" value="ANK"/>
    <property type="match status" value="2"/>
</dbReference>
<dbReference type="InterPro" id="IPR026876">
    <property type="entry name" value="Fn3_assoc_repeat"/>
</dbReference>
<feature type="domain" description="DZANK-type" evidence="12">
    <location>
        <begin position="302"/>
        <end position="350"/>
    </location>
</feature>
<dbReference type="Proteomes" id="UP000663891">
    <property type="component" value="Unassembled WGS sequence"/>
</dbReference>
<feature type="region of interest" description="Disordered" evidence="11">
    <location>
        <begin position="536"/>
        <end position="576"/>
    </location>
</feature>
<evidence type="ECO:0000256" key="8">
    <source>
        <dbReference type="ARBA" id="ARBA00039856"/>
    </source>
</evidence>
<feature type="compositionally biased region" description="Basic residues" evidence="11">
    <location>
        <begin position="553"/>
        <end position="563"/>
    </location>
</feature>
<dbReference type="GO" id="GO:0008270">
    <property type="term" value="F:zinc ion binding"/>
    <property type="evidence" value="ECO:0007669"/>
    <property type="project" value="UniProtKB-KW"/>
</dbReference>
<dbReference type="GO" id="GO:0005929">
    <property type="term" value="C:cilium"/>
    <property type="evidence" value="ECO:0007669"/>
    <property type="project" value="UniProtKB-SubCell"/>
</dbReference>
<evidence type="ECO:0000313" key="14">
    <source>
        <dbReference type="EMBL" id="CAF3875505.1"/>
    </source>
</evidence>
<evidence type="ECO:0000259" key="12">
    <source>
        <dbReference type="Pfam" id="PF12773"/>
    </source>
</evidence>
<evidence type="ECO:0000256" key="7">
    <source>
        <dbReference type="ARBA" id="ARBA00023273"/>
    </source>
</evidence>
<comment type="subcellular location">
    <subcellularLocation>
        <location evidence="1">Cell projection</location>
        <location evidence="1">Cilium</location>
    </subcellularLocation>
</comment>
<keyword evidence="10" id="KW-0175">Coiled coil</keyword>
<keyword evidence="7" id="KW-0966">Cell projection</keyword>
<keyword evidence="6 9" id="KW-0040">ANK repeat</keyword>
<protein>
    <recommendedName>
        <fullName evidence="8">Double zinc ribbon and ankyrin repeat-containing protein 1</fullName>
    </recommendedName>
</protein>
<feature type="coiled-coil region" evidence="10">
    <location>
        <begin position="592"/>
        <end position="619"/>
    </location>
</feature>
<dbReference type="Pfam" id="PF12773">
    <property type="entry name" value="DZR"/>
    <property type="match status" value="1"/>
</dbReference>
<evidence type="ECO:0000256" key="11">
    <source>
        <dbReference type="SAM" id="MobiDB-lite"/>
    </source>
</evidence>
<evidence type="ECO:0000256" key="4">
    <source>
        <dbReference type="ARBA" id="ARBA00022771"/>
    </source>
</evidence>
<dbReference type="Pfam" id="PF13287">
    <property type="entry name" value="Fn3_assoc"/>
    <property type="match status" value="1"/>
</dbReference>
<evidence type="ECO:0000313" key="15">
    <source>
        <dbReference type="Proteomes" id="UP000663891"/>
    </source>
</evidence>
<keyword evidence="5" id="KW-0862">Zinc</keyword>
<proteinExistence type="predicted"/>
<reference evidence="13" key="1">
    <citation type="submission" date="2021-02" db="EMBL/GenBank/DDBJ databases">
        <authorList>
            <person name="Nowell W R."/>
        </authorList>
    </citation>
    <scope>NUCLEOTIDE SEQUENCE</scope>
</reference>
<dbReference type="EMBL" id="CAJOAY010001696">
    <property type="protein sequence ID" value="CAF3875505.1"/>
    <property type="molecule type" value="Genomic_DNA"/>
</dbReference>
<dbReference type="OrthoDB" id="10033229at2759"/>
<feature type="compositionally biased region" description="Polar residues" evidence="11">
    <location>
        <begin position="564"/>
        <end position="576"/>
    </location>
</feature>
<evidence type="ECO:0000256" key="3">
    <source>
        <dbReference type="ARBA" id="ARBA00022737"/>
    </source>
</evidence>
<dbReference type="Pfam" id="PF12796">
    <property type="entry name" value="Ank_2"/>
    <property type="match status" value="1"/>
</dbReference>
<comment type="caution">
    <text evidence="13">The sequence shown here is derived from an EMBL/GenBank/DDBJ whole genome shotgun (WGS) entry which is preliminary data.</text>
</comment>
<evidence type="ECO:0000256" key="9">
    <source>
        <dbReference type="PROSITE-ProRule" id="PRU00023"/>
    </source>
</evidence>
<dbReference type="PANTHER" id="PTHR16058:SF4">
    <property type="entry name" value="DOUBLE ZINC RIBBON AND ANKYRIN REPEAT-CONTAINING PROTEIN 1"/>
    <property type="match status" value="1"/>
</dbReference>
<evidence type="ECO:0000256" key="6">
    <source>
        <dbReference type="ARBA" id="ARBA00023043"/>
    </source>
</evidence>
<organism evidence="13 15">
    <name type="scientific">Adineta steineri</name>
    <dbReference type="NCBI Taxonomy" id="433720"/>
    <lineage>
        <taxon>Eukaryota</taxon>
        <taxon>Metazoa</taxon>
        <taxon>Spiralia</taxon>
        <taxon>Gnathifera</taxon>
        <taxon>Rotifera</taxon>
        <taxon>Eurotatoria</taxon>
        <taxon>Bdelloidea</taxon>
        <taxon>Adinetida</taxon>
        <taxon>Adinetidae</taxon>
        <taxon>Adineta</taxon>
    </lineage>
</organism>
<feature type="repeat" description="ANK" evidence="9">
    <location>
        <begin position="622"/>
        <end position="646"/>
    </location>
</feature>
<evidence type="ECO:0000256" key="1">
    <source>
        <dbReference type="ARBA" id="ARBA00004138"/>
    </source>
</evidence>
<evidence type="ECO:0000256" key="5">
    <source>
        <dbReference type="ARBA" id="ARBA00022833"/>
    </source>
</evidence>
<dbReference type="EMBL" id="CAJNON010000184">
    <property type="protein sequence ID" value="CAF1079281.1"/>
    <property type="molecule type" value="Genomic_DNA"/>
</dbReference>
<dbReference type="SUPFAM" id="SSF48403">
    <property type="entry name" value="Ankyrin repeat"/>
    <property type="match status" value="1"/>
</dbReference>
<sequence>MISGSISAPYIVPLRVEQTPQFLIDTNTLIEIRSDSSDVDIYYTLDGTKPDAFITLTTKRSTIQYRKPFYVPREFAHGGKVPIKAVAVSRNGIRESIVVTKIFDIKTVPSDHLTSDEYENRYLYELQQERKELMRRVHDDHDRNLPDSLYHSRNNLLSQENSPQYVNVDSQKPPEVLQCAHCFAPKMTDAYTRFCTSCGRPWKKLTQILPENHSVNICANCKSTIPFNSEKCAVCETSGLSEPTQRPKVQNQTTIICPQCKSANPRHLRACYICESILMPTSTPQIRASVSVPILSDTMMTCSKCLRVNNIDARFCDWCGSYPEKPSIPVSCTKCRANNDPNAKFCSSCGCVMEAPVRVIDSRFRNDISIPTSSVIANTLTRHSVNPMLLSANTTFNNTRQPSFIIKNEAATQTYGIYYPSPKDVDTLITQNKQLQENQEFKERYPVLTSASPGKGYWKQQVDHVYAHLKAYATNRPEFRSLIGEPRMGKMVHATVEETEDQIIVRSVFRKPENLSQPSLHIDQTNQRYIMNNERSLPFSSGFNSDDEYTRDKSHRSKVRKRPQSTTISDTDSPNHTLIKLLEKKSTHHSDNKKSSRQINVLEEIKRLLKEKKADANGRNKDGYTAIQLAVRNGHVECLETLIKDGHAKLDKRGPRNTTALHESCLLGYDGIESLRILIKHGGDVTWVNDKKESVVDLAAKQNCPELLQVISSNRGQQMLNRQIKNYYDDDDARIKTTNGYRASERS</sequence>
<dbReference type="InterPro" id="IPR036770">
    <property type="entry name" value="Ankyrin_rpt-contain_sf"/>
</dbReference>
<dbReference type="InterPro" id="IPR052481">
    <property type="entry name" value="DZAN1"/>
</dbReference>
<name>A0A814MHH3_9BILA</name>
<dbReference type="PROSITE" id="PS50297">
    <property type="entry name" value="ANK_REP_REGION"/>
    <property type="match status" value="1"/>
</dbReference>
<keyword evidence="3" id="KW-0677">Repeat</keyword>
<dbReference type="PANTHER" id="PTHR16058">
    <property type="entry name" value="DOUBLE ZINC RIBBON AND ANKYRIN REPEAT-CONTAINING PROTEIN 1"/>
    <property type="match status" value="1"/>
</dbReference>
<dbReference type="Proteomes" id="UP000663881">
    <property type="component" value="Unassembled WGS sequence"/>
</dbReference>
<evidence type="ECO:0000313" key="13">
    <source>
        <dbReference type="EMBL" id="CAF1079281.1"/>
    </source>
</evidence>
<dbReference type="InterPro" id="IPR025874">
    <property type="entry name" value="DZR"/>
</dbReference>
<gene>
    <name evidence="14" type="ORF">OKA104_LOCUS22846</name>
    <name evidence="13" type="ORF">VCS650_LOCUS18921</name>
</gene>
<dbReference type="Gene3D" id="1.25.40.20">
    <property type="entry name" value="Ankyrin repeat-containing domain"/>
    <property type="match status" value="1"/>
</dbReference>
<keyword evidence="2" id="KW-0479">Metal-binding</keyword>
<evidence type="ECO:0000256" key="10">
    <source>
        <dbReference type="SAM" id="Coils"/>
    </source>
</evidence>
<keyword evidence="4" id="KW-0863">Zinc-finger</keyword>
<accession>A0A814MHH3</accession>
<dbReference type="AlphaFoldDB" id="A0A814MHH3"/>
<dbReference type="PROSITE" id="PS50088">
    <property type="entry name" value="ANK_REPEAT"/>
    <property type="match status" value="1"/>
</dbReference>